<feature type="compositionally biased region" description="Polar residues" evidence="1">
    <location>
        <begin position="526"/>
        <end position="544"/>
    </location>
</feature>
<proteinExistence type="predicted"/>
<accession>A0A395N5S8</accession>
<protein>
    <recommendedName>
        <fullName evidence="5">Fucose-specific lectin</fullName>
    </recommendedName>
</protein>
<dbReference type="AlphaFoldDB" id="A0A395N5S8"/>
<evidence type="ECO:0000313" key="4">
    <source>
        <dbReference type="Proteomes" id="UP000265631"/>
    </source>
</evidence>
<feature type="compositionally biased region" description="Basic and acidic residues" evidence="1">
    <location>
        <begin position="591"/>
        <end position="613"/>
    </location>
</feature>
<feature type="region of interest" description="Disordered" evidence="1">
    <location>
        <begin position="520"/>
        <end position="547"/>
    </location>
</feature>
<keyword evidence="2" id="KW-1133">Transmembrane helix</keyword>
<reference evidence="3 4" key="1">
    <citation type="journal article" date="2018" name="PLoS Pathog.">
        <title>Evolution of structural diversity of trichothecenes, a family of toxins produced by plant pathogenic and entomopathogenic fungi.</title>
        <authorList>
            <person name="Proctor R.H."/>
            <person name="McCormick S.P."/>
            <person name="Kim H.S."/>
            <person name="Cardoza R.E."/>
            <person name="Stanley A.M."/>
            <person name="Lindo L."/>
            <person name="Kelly A."/>
            <person name="Brown D.W."/>
            <person name="Lee T."/>
            <person name="Vaughan M.M."/>
            <person name="Alexander N.J."/>
            <person name="Busman M."/>
            <person name="Gutierrez S."/>
        </authorList>
    </citation>
    <scope>NUCLEOTIDE SEQUENCE [LARGE SCALE GENOMIC DNA]</scope>
    <source>
        <strain evidence="3 4">NRRL 13405</strain>
    </source>
</reference>
<keyword evidence="2" id="KW-0812">Transmembrane</keyword>
<evidence type="ECO:0000256" key="1">
    <source>
        <dbReference type="SAM" id="MobiDB-lite"/>
    </source>
</evidence>
<keyword evidence="4" id="KW-1185">Reference proteome</keyword>
<feature type="transmembrane region" description="Helical" evidence="2">
    <location>
        <begin position="549"/>
        <end position="569"/>
    </location>
</feature>
<comment type="caution">
    <text evidence="3">The sequence shown here is derived from an EMBL/GenBank/DDBJ whole genome shotgun (WGS) entry which is preliminary data.</text>
</comment>
<dbReference type="SUPFAM" id="SSF89372">
    <property type="entry name" value="Fucose-specific lectin"/>
    <property type="match status" value="1"/>
</dbReference>
<evidence type="ECO:0008006" key="5">
    <source>
        <dbReference type="Google" id="ProtNLM"/>
    </source>
</evidence>
<gene>
    <name evidence="3" type="ORF">FIE12Z_645</name>
</gene>
<organism evidence="3 4">
    <name type="scientific">Fusarium flagelliforme</name>
    <dbReference type="NCBI Taxonomy" id="2675880"/>
    <lineage>
        <taxon>Eukaryota</taxon>
        <taxon>Fungi</taxon>
        <taxon>Dikarya</taxon>
        <taxon>Ascomycota</taxon>
        <taxon>Pezizomycotina</taxon>
        <taxon>Sordariomycetes</taxon>
        <taxon>Hypocreomycetidae</taxon>
        <taxon>Hypocreales</taxon>
        <taxon>Nectriaceae</taxon>
        <taxon>Fusarium</taxon>
        <taxon>Fusarium incarnatum-equiseti species complex</taxon>
    </lineage>
</organism>
<feature type="region of interest" description="Disordered" evidence="1">
    <location>
        <begin position="147"/>
        <end position="174"/>
    </location>
</feature>
<evidence type="ECO:0000313" key="3">
    <source>
        <dbReference type="EMBL" id="RFN55133.1"/>
    </source>
</evidence>
<sequence>MMERHWLSKQGSDRSQPENTRMVTTMLILARCHVSTSSALRCIELSPPLIFFGASKRRGASSDIAVWGNDRIFVLPVESNRMLAERFAIQSIASKRRRVEIISDKAPHLTMWLLGTRSLSWRLLRHKSYLTRHDRDKLDHTELHPIGRPQAIHNPQGPRWRIESDHTSAASKKTGRSLTRIPCYSHALYAYNTERTIQVGAQDPTTGKILYSNCNSKKTPIFPLDKPNILDAKETPKNGTALAGAGWYDFNQEKVIASLFWQSKDNAIVNGYYQCDMKTGKLVRSGEYRISETAEIDSIHNNSGLAVDLLGADNGYRVFYHDEERNVMVLRYTQTTDWADGGYVSQGIAAGMAIGSAHIDKENMTVAFPRGENDIWTSRLEKSGRWRLAGFPTGIGNNFTNNSKTIEPTDFNPPTFTLPAWNSSLEAMGSSIDRSRKRSIFYIGTDSKLHEVAATRETWNTTSNQTEEVWPTADDPNSGIAVAYFQPDGKSWIYYWSNKTIVQAYRNYDGKWEDAVALPQEEPSKTDNNPPAQTETPDESSGLSSGAKAGIGVGVGVGALLAGVLGWLWMKRRNKKKGSGVSEVGSPTDSHFTEVKKNPTEMDGHGRPAELENRPSVVYELQGQH</sequence>
<dbReference type="Gene3D" id="2.120.10.70">
    <property type="entry name" value="Fucose-specific lectin"/>
    <property type="match status" value="2"/>
</dbReference>
<dbReference type="Proteomes" id="UP000265631">
    <property type="component" value="Unassembled WGS sequence"/>
</dbReference>
<keyword evidence="2" id="KW-0472">Membrane</keyword>
<evidence type="ECO:0000256" key="2">
    <source>
        <dbReference type="SAM" id="Phobius"/>
    </source>
</evidence>
<dbReference type="EMBL" id="PXXK01000010">
    <property type="protein sequence ID" value="RFN55133.1"/>
    <property type="molecule type" value="Genomic_DNA"/>
</dbReference>
<feature type="region of interest" description="Disordered" evidence="1">
    <location>
        <begin position="578"/>
        <end position="625"/>
    </location>
</feature>
<name>A0A395N5S8_9HYPO</name>